<dbReference type="Proteomes" id="UP000233551">
    <property type="component" value="Unassembled WGS sequence"/>
</dbReference>
<organism evidence="2 3">
    <name type="scientific">Punica granatum</name>
    <name type="common">Pomegranate</name>
    <dbReference type="NCBI Taxonomy" id="22663"/>
    <lineage>
        <taxon>Eukaryota</taxon>
        <taxon>Viridiplantae</taxon>
        <taxon>Streptophyta</taxon>
        <taxon>Embryophyta</taxon>
        <taxon>Tracheophyta</taxon>
        <taxon>Spermatophyta</taxon>
        <taxon>Magnoliopsida</taxon>
        <taxon>eudicotyledons</taxon>
        <taxon>Gunneridae</taxon>
        <taxon>Pentapetalae</taxon>
        <taxon>rosids</taxon>
        <taxon>malvids</taxon>
        <taxon>Myrtales</taxon>
        <taxon>Lythraceae</taxon>
        <taxon>Punica</taxon>
    </lineage>
</organism>
<feature type="region of interest" description="Disordered" evidence="1">
    <location>
        <begin position="1"/>
        <end position="108"/>
    </location>
</feature>
<evidence type="ECO:0000313" key="2">
    <source>
        <dbReference type="EMBL" id="PKI57693.1"/>
    </source>
</evidence>
<dbReference type="AlphaFoldDB" id="A0A2I0JP44"/>
<evidence type="ECO:0000256" key="1">
    <source>
        <dbReference type="SAM" id="MobiDB-lite"/>
    </source>
</evidence>
<feature type="non-terminal residue" evidence="2">
    <location>
        <position position="1"/>
    </location>
</feature>
<proteinExistence type="predicted"/>
<reference evidence="2 3" key="1">
    <citation type="submission" date="2017-11" db="EMBL/GenBank/DDBJ databases">
        <title>De-novo sequencing of pomegranate (Punica granatum L.) genome.</title>
        <authorList>
            <person name="Akparov Z."/>
            <person name="Amiraslanov A."/>
            <person name="Hajiyeva S."/>
            <person name="Abbasov M."/>
            <person name="Kaur K."/>
            <person name="Hamwieh A."/>
            <person name="Solovyev V."/>
            <person name="Salamov A."/>
            <person name="Braich B."/>
            <person name="Kosarev P."/>
            <person name="Mahmoud A."/>
            <person name="Hajiyev E."/>
            <person name="Babayeva S."/>
            <person name="Izzatullayeva V."/>
            <person name="Mammadov A."/>
            <person name="Mammadov A."/>
            <person name="Sharifova S."/>
            <person name="Ojaghi J."/>
            <person name="Eynullazada K."/>
            <person name="Bayramov B."/>
            <person name="Abdulazimova A."/>
            <person name="Shahmuradov I."/>
        </authorList>
    </citation>
    <scope>NUCLEOTIDE SEQUENCE [LARGE SCALE GENOMIC DNA]</scope>
    <source>
        <strain evidence="3">cv. AG2017</strain>
        <tissue evidence="2">Leaf</tissue>
    </source>
</reference>
<dbReference type="EMBL" id="PGOL01001498">
    <property type="protein sequence ID" value="PKI57693.1"/>
    <property type="molecule type" value="Genomic_DNA"/>
</dbReference>
<evidence type="ECO:0000313" key="3">
    <source>
        <dbReference type="Proteomes" id="UP000233551"/>
    </source>
</evidence>
<accession>A0A2I0JP44</accession>
<sequence>KIEREGGSGLPIGDPDPSTEISDTCRGHQPPQWRRQFHRLATPTPNQPRTPSRRSPVDSGLRRPIDDPDPSIEIAGTHGGRRRPQWRGWGSPATSMEGSGLPIGGPDPSFPFDFLYRIKMK</sequence>
<protein>
    <submittedName>
        <fullName evidence="2">Uncharacterized protein</fullName>
    </submittedName>
</protein>
<comment type="caution">
    <text evidence="2">The sequence shown here is derived from an EMBL/GenBank/DDBJ whole genome shotgun (WGS) entry which is preliminary data.</text>
</comment>
<name>A0A2I0JP44_PUNGR</name>
<keyword evidence="3" id="KW-1185">Reference proteome</keyword>
<gene>
    <name evidence="2" type="ORF">CRG98_021905</name>
</gene>